<proteinExistence type="predicted"/>
<evidence type="ECO:0000313" key="5">
    <source>
        <dbReference type="Ensembl" id="ENSORLP00015021061.1"/>
    </source>
</evidence>
<feature type="domain" description="Ig-like" evidence="4">
    <location>
        <begin position="27"/>
        <end position="120"/>
    </location>
</feature>
<dbReference type="PANTHER" id="PTHR23268:SF102">
    <property type="entry name" value="IMMUNOGLOBULIN V-SET DOMAIN-CONTAINING PROTEIN"/>
    <property type="match status" value="1"/>
</dbReference>
<feature type="signal peptide" evidence="3">
    <location>
        <begin position="1"/>
        <end position="25"/>
    </location>
</feature>
<reference evidence="5 6" key="2">
    <citation type="submission" date="2017-04" db="EMBL/GenBank/DDBJ databases">
        <title>CpG methylation of centromeres and impact of large insertions on vertebrate speciation.</title>
        <authorList>
            <person name="Ichikawa K."/>
            <person name="Yoshimura J."/>
            <person name="Morishita S."/>
        </authorList>
    </citation>
    <scope>NUCLEOTIDE SEQUENCE</scope>
    <source>
        <strain evidence="5 6">HSOK</strain>
    </source>
</reference>
<organism evidence="5 6">
    <name type="scientific">Oryzias latipes</name>
    <name type="common">Japanese rice fish</name>
    <name type="synonym">Japanese killifish</name>
    <dbReference type="NCBI Taxonomy" id="8090"/>
    <lineage>
        <taxon>Eukaryota</taxon>
        <taxon>Metazoa</taxon>
        <taxon>Chordata</taxon>
        <taxon>Craniata</taxon>
        <taxon>Vertebrata</taxon>
        <taxon>Euteleostomi</taxon>
        <taxon>Actinopterygii</taxon>
        <taxon>Neopterygii</taxon>
        <taxon>Teleostei</taxon>
        <taxon>Neoteleostei</taxon>
        <taxon>Acanthomorphata</taxon>
        <taxon>Ovalentaria</taxon>
        <taxon>Atherinomorphae</taxon>
        <taxon>Beloniformes</taxon>
        <taxon>Adrianichthyidae</taxon>
        <taxon>Oryziinae</taxon>
        <taxon>Oryzias</taxon>
    </lineage>
</organism>
<reference evidence="5" key="4">
    <citation type="submission" date="2025-09" db="UniProtKB">
        <authorList>
            <consortium name="Ensembl"/>
        </authorList>
    </citation>
    <scope>IDENTIFICATION</scope>
    <source>
        <strain evidence="5">HSOK</strain>
    </source>
</reference>
<dbReference type="PANTHER" id="PTHR23268">
    <property type="entry name" value="T-CELL RECEPTOR BETA CHAIN"/>
    <property type="match status" value="1"/>
</dbReference>
<dbReference type="GO" id="GO:0002376">
    <property type="term" value="P:immune system process"/>
    <property type="evidence" value="ECO:0007669"/>
    <property type="project" value="UniProtKB-KW"/>
</dbReference>
<keyword evidence="2" id="KW-0391">Immunity</keyword>
<keyword evidence="1 3" id="KW-0732">Signal</keyword>
<dbReference type="PROSITE" id="PS50835">
    <property type="entry name" value="IG_LIKE"/>
    <property type="match status" value="1"/>
</dbReference>
<dbReference type="Proteomes" id="UP000265200">
    <property type="component" value="Chromosome 22"/>
</dbReference>
<dbReference type="InterPro" id="IPR050413">
    <property type="entry name" value="TCR_beta_variable"/>
</dbReference>
<accession>A0A3P9IM16</accession>
<dbReference type="InterPro" id="IPR013106">
    <property type="entry name" value="Ig_V-set"/>
</dbReference>
<dbReference type="SUPFAM" id="SSF48726">
    <property type="entry name" value="Immunoglobulin"/>
    <property type="match status" value="1"/>
</dbReference>
<dbReference type="AlphaFoldDB" id="A0A3P9IM16"/>
<evidence type="ECO:0000259" key="4">
    <source>
        <dbReference type="PROSITE" id="PS50835"/>
    </source>
</evidence>
<sequence>MNNRFFIGVNDQFFLFLCTTTGSSGKTQVYQTPSQIYSKPGQEAKIYCSHSESNYDQILWYKQSEGQMLLLGYVYFRDPYPEAGLGVKLGQTCTLTIQDLSLSSSAVYFCAASYHSATSN</sequence>
<name>A0A3P9IM16_ORYLA</name>
<dbReference type="Ensembl" id="ENSORLT00015036279.1">
    <property type="protein sequence ID" value="ENSORLP00015021061.1"/>
    <property type="gene ID" value="ENSORLG00015022263.1"/>
</dbReference>
<dbReference type="Pfam" id="PF07686">
    <property type="entry name" value="V-set"/>
    <property type="match status" value="1"/>
</dbReference>
<dbReference type="InterPro" id="IPR036179">
    <property type="entry name" value="Ig-like_dom_sf"/>
</dbReference>
<evidence type="ECO:0000256" key="1">
    <source>
        <dbReference type="ARBA" id="ARBA00022729"/>
    </source>
</evidence>
<dbReference type="Gene3D" id="2.60.40.10">
    <property type="entry name" value="Immunoglobulins"/>
    <property type="match status" value="1"/>
</dbReference>
<dbReference type="InterPro" id="IPR007110">
    <property type="entry name" value="Ig-like_dom"/>
</dbReference>
<reference evidence="5" key="3">
    <citation type="submission" date="2025-08" db="UniProtKB">
        <authorList>
            <consortium name="Ensembl"/>
        </authorList>
    </citation>
    <scope>IDENTIFICATION</scope>
    <source>
        <strain evidence="5">HSOK</strain>
    </source>
</reference>
<feature type="chain" id="PRO_5018011927" description="Ig-like domain-containing protein" evidence="3">
    <location>
        <begin position="26"/>
        <end position="120"/>
    </location>
</feature>
<evidence type="ECO:0000256" key="3">
    <source>
        <dbReference type="SAM" id="SignalP"/>
    </source>
</evidence>
<dbReference type="InterPro" id="IPR013783">
    <property type="entry name" value="Ig-like_fold"/>
</dbReference>
<evidence type="ECO:0000256" key="2">
    <source>
        <dbReference type="ARBA" id="ARBA00022859"/>
    </source>
</evidence>
<protein>
    <recommendedName>
        <fullName evidence="4">Ig-like domain-containing protein</fullName>
    </recommendedName>
</protein>
<reference key="1">
    <citation type="journal article" date="2007" name="Nature">
        <title>The medaka draft genome and insights into vertebrate genome evolution.</title>
        <authorList>
            <person name="Kasahara M."/>
            <person name="Naruse K."/>
            <person name="Sasaki S."/>
            <person name="Nakatani Y."/>
            <person name="Qu W."/>
            <person name="Ahsan B."/>
            <person name="Yamada T."/>
            <person name="Nagayasu Y."/>
            <person name="Doi K."/>
            <person name="Kasai Y."/>
            <person name="Jindo T."/>
            <person name="Kobayashi D."/>
            <person name="Shimada A."/>
            <person name="Toyoda A."/>
            <person name="Kuroki Y."/>
            <person name="Fujiyama A."/>
            <person name="Sasaki T."/>
            <person name="Shimizu A."/>
            <person name="Asakawa S."/>
            <person name="Shimizu N."/>
            <person name="Hashimoto S."/>
            <person name="Yang J."/>
            <person name="Lee Y."/>
            <person name="Matsushima K."/>
            <person name="Sugano S."/>
            <person name="Sakaizumi M."/>
            <person name="Narita T."/>
            <person name="Ohishi K."/>
            <person name="Haga S."/>
            <person name="Ohta F."/>
            <person name="Nomoto H."/>
            <person name="Nogata K."/>
            <person name="Morishita T."/>
            <person name="Endo T."/>
            <person name="Shin-I T."/>
            <person name="Takeda H."/>
            <person name="Morishita S."/>
            <person name="Kohara Y."/>
        </authorList>
    </citation>
    <scope>NUCLEOTIDE SEQUENCE [LARGE SCALE GENOMIC DNA]</scope>
    <source>
        <strain>Hd-rR</strain>
    </source>
</reference>
<evidence type="ECO:0000313" key="6">
    <source>
        <dbReference type="Proteomes" id="UP000265200"/>
    </source>
</evidence>